<accession>A0A9J6DBC4</accession>
<evidence type="ECO:0000313" key="2">
    <source>
        <dbReference type="EMBL" id="KAH8019469.1"/>
    </source>
</evidence>
<protein>
    <recommendedName>
        <fullName evidence="4">Kelch domain-containing protein 4</fullName>
    </recommendedName>
</protein>
<organism evidence="2 3">
    <name type="scientific">Rhipicephalus microplus</name>
    <name type="common">Cattle tick</name>
    <name type="synonym">Boophilus microplus</name>
    <dbReference type="NCBI Taxonomy" id="6941"/>
    <lineage>
        <taxon>Eukaryota</taxon>
        <taxon>Metazoa</taxon>
        <taxon>Ecdysozoa</taxon>
        <taxon>Arthropoda</taxon>
        <taxon>Chelicerata</taxon>
        <taxon>Arachnida</taxon>
        <taxon>Acari</taxon>
        <taxon>Parasitiformes</taxon>
        <taxon>Ixodida</taxon>
        <taxon>Ixodoidea</taxon>
        <taxon>Ixodidae</taxon>
        <taxon>Rhipicephalinae</taxon>
        <taxon>Rhipicephalus</taxon>
        <taxon>Boophilus</taxon>
    </lineage>
</organism>
<reference evidence="2" key="1">
    <citation type="journal article" date="2020" name="Cell">
        <title>Large-Scale Comparative Analyses of Tick Genomes Elucidate Their Genetic Diversity and Vector Capacities.</title>
        <authorList>
            <consortium name="Tick Genome and Microbiome Consortium (TIGMIC)"/>
            <person name="Jia N."/>
            <person name="Wang J."/>
            <person name="Shi W."/>
            <person name="Du L."/>
            <person name="Sun Y."/>
            <person name="Zhan W."/>
            <person name="Jiang J.F."/>
            <person name="Wang Q."/>
            <person name="Zhang B."/>
            <person name="Ji P."/>
            <person name="Bell-Sakyi L."/>
            <person name="Cui X.M."/>
            <person name="Yuan T.T."/>
            <person name="Jiang B.G."/>
            <person name="Yang W.F."/>
            <person name="Lam T.T."/>
            <person name="Chang Q.C."/>
            <person name="Ding S.J."/>
            <person name="Wang X.J."/>
            <person name="Zhu J.G."/>
            <person name="Ruan X.D."/>
            <person name="Zhao L."/>
            <person name="Wei J.T."/>
            <person name="Ye R.Z."/>
            <person name="Que T.C."/>
            <person name="Du C.H."/>
            <person name="Zhou Y.H."/>
            <person name="Cheng J.X."/>
            <person name="Dai P.F."/>
            <person name="Guo W.B."/>
            <person name="Han X.H."/>
            <person name="Huang E.J."/>
            <person name="Li L.F."/>
            <person name="Wei W."/>
            <person name="Gao Y.C."/>
            <person name="Liu J.Z."/>
            <person name="Shao H.Z."/>
            <person name="Wang X."/>
            <person name="Wang C.C."/>
            <person name="Yang T.C."/>
            <person name="Huo Q.B."/>
            <person name="Li W."/>
            <person name="Chen H.Y."/>
            <person name="Chen S.E."/>
            <person name="Zhou L.G."/>
            <person name="Ni X.B."/>
            <person name="Tian J.H."/>
            <person name="Sheng Y."/>
            <person name="Liu T."/>
            <person name="Pan Y.S."/>
            <person name="Xia L.Y."/>
            <person name="Li J."/>
            <person name="Zhao F."/>
            <person name="Cao W.C."/>
        </authorList>
    </citation>
    <scope>NUCLEOTIDE SEQUENCE</scope>
    <source>
        <strain evidence="2">Rmic-2018</strain>
    </source>
</reference>
<dbReference type="EMBL" id="JABSTU010000010">
    <property type="protein sequence ID" value="KAH8019469.1"/>
    <property type="molecule type" value="Genomic_DNA"/>
</dbReference>
<keyword evidence="3" id="KW-1185">Reference proteome</keyword>
<name>A0A9J6DBC4_RHIMP</name>
<dbReference type="VEuPathDB" id="VectorBase:LOC119177088"/>
<reference evidence="2" key="2">
    <citation type="submission" date="2021-09" db="EMBL/GenBank/DDBJ databases">
        <authorList>
            <person name="Jia N."/>
            <person name="Wang J."/>
            <person name="Shi W."/>
            <person name="Du L."/>
            <person name="Sun Y."/>
            <person name="Zhan W."/>
            <person name="Jiang J."/>
            <person name="Wang Q."/>
            <person name="Zhang B."/>
            <person name="Ji P."/>
            <person name="Sakyi L.B."/>
            <person name="Cui X."/>
            <person name="Yuan T."/>
            <person name="Jiang B."/>
            <person name="Yang W."/>
            <person name="Lam T.T.-Y."/>
            <person name="Chang Q."/>
            <person name="Ding S."/>
            <person name="Wang X."/>
            <person name="Zhu J."/>
            <person name="Ruan X."/>
            <person name="Zhao L."/>
            <person name="Wei J."/>
            <person name="Que T."/>
            <person name="Du C."/>
            <person name="Cheng J."/>
            <person name="Dai P."/>
            <person name="Han X."/>
            <person name="Huang E."/>
            <person name="Gao Y."/>
            <person name="Liu J."/>
            <person name="Shao H."/>
            <person name="Ye R."/>
            <person name="Li L."/>
            <person name="Wei W."/>
            <person name="Wang X."/>
            <person name="Wang C."/>
            <person name="Huo Q."/>
            <person name="Li W."/>
            <person name="Guo W."/>
            <person name="Chen H."/>
            <person name="Chen S."/>
            <person name="Zhou L."/>
            <person name="Zhou L."/>
            <person name="Ni X."/>
            <person name="Tian J."/>
            <person name="Zhou Y."/>
            <person name="Sheng Y."/>
            <person name="Liu T."/>
            <person name="Pan Y."/>
            <person name="Xia L."/>
            <person name="Li J."/>
            <person name="Zhao F."/>
            <person name="Cao W."/>
        </authorList>
    </citation>
    <scope>NUCLEOTIDE SEQUENCE</scope>
    <source>
        <strain evidence="2">Rmic-2018</strain>
        <tissue evidence="2">Larvae</tissue>
    </source>
</reference>
<gene>
    <name evidence="2" type="ORF">HPB51_019491</name>
</gene>
<evidence type="ECO:0000256" key="1">
    <source>
        <dbReference type="SAM" id="MobiDB-lite"/>
    </source>
</evidence>
<dbReference type="PANTHER" id="PTHR46063">
    <property type="entry name" value="KELCH DOMAIN-CONTAINING PROTEIN"/>
    <property type="match status" value="1"/>
</dbReference>
<dbReference type="Gene3D" id="2.120.10.80">
    <property type="entry name" value="Kelch-type beta propeller"/>
    <property type="match status" value="1"/>
</dbReference>
<dbReference type="SUPFAM" id="SSF117281">
    <property type="entry name" value="Kelch motif"/>
    <property type="match status" value="1"/>
</dbReference>
<dbReference type="Proteomes" id="UP000821866">
    <property type="component" value="Chromosome 8"/>
</dbReference>
<comment type="caution">
    <text evidence="2">The sequence shown here is derived from an EMBL/GenBank/DDBJ whole genome shotgun (WGS) entry which is preliminary data.</text>
</comment>
<proteinExistence type="predicted"/>
<feature type="compositionally biased region" description="Polar residues" evidence="1">
    <location>
        <begin position="7"/>
        <end position="23"/>
    </location>
</feature>
<dbReference type="AlphaFoldDB" id="A0A9J6DBC4"/>
<dbReference type="InterPro" id="IPR015915">
    <property type="entry name" value="Kelch-typ_b-propeller"/>
</dbReference>
<sequence length="185" mass="21020">MALKVGSTASQPQRVPTTTLPTTEDQRKEYTLAWRRRKDQRDAERGWHLIVLKIATKMAKKEKKKGQGAKKTTAKTEKKALQKLKKELAANGEDDIETLIAQFVEEDRKKLQITEELVGPPSCRSGATLCAHPEKDELLLFGGEYYNGKKTIMYNELFVYNIKKNNWLLVKGPNFPPPRCAHQGP</sequence>
<evidence type="ECO:0000313" key="3">
    <source>
        <dbReference type="Proteomes" id="UP000821866"/>
    </source>
</evidence>
<feature type="region of interest" description="Disordered" evidence="1">
    <location>
        <begin position="1"/>
        <end position="26"/>
    </location>
</feature>
<dbReference type="InterPro" id="IPR052588">
    <property type="entry name" value="Kelch_domain_protein"/>
</dbReference>
<dbReference type="PANTHER" id="PTHR46063:SF1">
    <property type="entry name" value="KELCH DOMAIN-CONTAINING PROTEIN 4"/>
    <property type="match status" value="1"/>
</dbReference>
<evidence type="ECO:0008006" key="4">
    <source>
        <dbReference type="Google" id="ProtNLM"/>
    </source>
</evidence>